<reference evidence="1" key="1">
    <citation type="submission" date="2017-07" db="EMBL/GenBank/DDBJ databases">
        <title>Taro Niue Genome Assembly and Annotation.</title>
        <authorList>
            <person name="Atibalentja N."/>
            <person name="Keating K."/>
            <person name="Fields C.J."/>
        </authorList>
    </citation>
    <scope>NUCLEOTIDE SEQUENCE</scope>
    <source>
        <strain evidence="1">Niue_2</strain>
        <tissue evidence="1">Leaf</tissue>
    </source>
</reference>
<feature type="non-terminal residue" evidence="1">
    <location>
        <position position="31"/>
    </location>
</feature>
<keyword evidence="2" id="KW-1185">Reference proteome</keyword>
<proteinExistence type="predicted"/>
<evidence type="ECO:0000313" key="1">
    <source>
        <dbReference type="EMBL" id="MQL74941.1"/>
    </source>
</evidence>
<gene>
    <name evidence="1" type="ORF">Taro_007308</name>
</gene>
<dbReference type="AlphaFoldDB" id="A0A843TUQ5"/>
<name>A0A843TUQ5_COLES</name>
<dbReference type="EMBL" id="NMUH01000228">
    <property type="protein sequence ID" value="MQL74941.1"/>
    <property type="molecule type" value="Genomic_DNA"/>
</dbReference>
<dbReference type="OrthoDB" id="786726at2759"/>
<dbReference type="Proteomes" id="UP000652761">
    <property type="component" value="Unassembled WGS sequence"/>
</dbReference>
<protein>
    <submittedName>
        <fullName evidence="1">Uncharacterized protein</fullName>
    </submittedName>
</protein>
<sequence>MDWLEAHSAIVDCQWKTMRFEILGAPILCFR</sequence>
<accession>A0A843TUQ5</accession>
<organism evidence="1 2">
    <name type="scientific">Colocasia esculenta</name>
    <name type="common">Wild taro</name>
    <name type="synonym">Arum esculentum</name>
    <dbReference type="NCBI Taxonomy" id="4460"/>
    <lineage>
        <taxon>Eukaryota</taxon>
        <taxon>Viridiplantae</taxon>
        <taxon>Streptophyta</taxon>
        <taxon>Embryophyta</taxon>
        <taxon>Tracheophyta</taxon>
        <taxon>Spermatophyta</taxon>
        <taxon>Magnoliopsida</taxon>
        <taxon>Liliopsida</taxon>
        <taxon>Araceae</taxon>
        <taxon>Aroideae</taxon>
        <taxon>Colocasieae</taxon>
        <taxon>Colocasia</taxon>
    </lineage>
</organism>
<evidence type="ECO:0000313" key="2">
    <source>
        <dbReference type="Proteomes" id="UP000652761"/>
    </source>
</evidence>
<comment type="caution">
    <text evidence="1">The sequence shown here is derived from an EMBL/GenBank/DDBJ whole genome shotgun (WGS) entry which is preliminary data.</text>
</comment>